<dbReference type="SUPFAM" id="SSF63882">
    <property type="entry name" value="MoeA N-terminal region -like"/>
    <property type="match status" value="1"/>
</dbReference>
<organism evidence="8 9">
    <name type="scientific">Geomonas silvestris</name>
    <dbReference type="NCBI Taxonomy" id="2740184"/>
    <lineage>
        <taxon>Bacteria</taxon>
        <taxon>Pseudomonadati</taxon>
        <taxon>Thermodesulfobacteriota</taxon>
        <taxon>Desulfuromonadia</taxon>
        <taxon>Geobacterales</taxon>
        <taxon>Geobacteraceae</taxon>
        <taxon>Geomonas</taxon>
    </lineage>
</organism>
<comment type="catalytic activity">
    <reaction evidence="5">
        <text>adenylyl-molybdopterin + molybdate = Mo-molybdopterin + AMP + H(+)</text>
        <dbReference type="Rhea" id="RHEA:35047"/>
        <dbReference type="ChEBI" id="CHEBI:15378"/>
        <dbReference type="ChEBI" id="CHEBI:36264"/>
        <dbReference type="ChEBI" id="CHEBI:62727"/>
        <dbReference type="ChEBI" id="CHEBI:71302"/>
        <dbReference type="ChEBI" id="CHEBI:456215"/>
        <dbReference type="EC" id="2.10.1.1"/>
    </reaction>
</comment>
<dbReference type="InterPro" id="IPR024370">
    <property type="entry name" value="PBP_domain"/>
</dbReference>
<dbReference type="EMBL" id="BLXX01000003">
    <property type="protein sequence ID" value="GFO59185.1"/>
    <property type="molecule type" value="Genomic_DNA"/>
</dbReference>
<dbReference type="InterPro" id="IPR036135">
    <property type="entry name" value="MoeA_linker/N_sf"/>
</dbReference>
<reference evidence="9" key="1">
    <citation type="submission" date="2020-06" db="EMBL/GenBank/DDBJ databases">
        <title>Draft genomic sequence of Geomonas sp. Red330.</title>
        <authorList>
            <person name="Itoh H."/>
            <person name="Zhenxing X."/>
            <person name="Ushijima N."/>
            <person name="Masuda Y."/>
            <person name="Shiratori Y."/>
            <person name="Senoo K."/>
        </authorList>
    </citation>
    <scope>NUCLEOTIDE SEQUENCE [LARGE SCALE GENOMIC DNA]</scope>
    <source>
        <strain evidence="9">Red330</strain>
    </source>
</reference>
<keyword evidence="6" id="KW-0808">Transferase</keyword>
<evidence type="ECO:0000313" key="8">
    <source>
        <dbReference type="EMBL" id="GFO59185.1"/>
    </source>
</evidence>
<dbReference type="InterPro" id="IPR001453">
    <property type="entry name" value="MoaB/Mog_dom"/>
</dbReference>
<keyword evidence="9" id="KW-1185">Reference proteome</keyword>
<dbReference type="Gene3D" id="3.40.980.10">
    <property type="entry name" value="MoaB/Mog-like domain"/>
    <property type="match status" value="1"/>
</dbReference>
<keyword evidence="6" id="KW-0460">Magnesium</keyword>
<dbReference type="GO" id="GO:0006777">
    <property type="term" value="P:Mo-molybdopterin cofactor biosynthetic process"/>
    <property type="evidence" value="ECO:0007669"/>
    <property type="project" value="UniProtKB-UniRule"/>
</dbReference>
<comment type="caution">
    <text evidence="8">The sequence shown here is derived from an EMBL/GenBank/DDBJ whole genome shotgun (WGS) entry which is preliminary data.</text>
</comment>
<dbReference type="InterPro" id="IPR036688">
    <property type="entry name" value="MoeA_C_domain_IV_sf"/>
</dbReference>
<evidence type="ECO:0000313" key="9">
    <source>
        <dbReference type="Proteomes" id="UP000556026"/>
    </source>
</evidence>
<dbReference type="GO" id="GO:0005829">
    <property type="term" value="C:cytosol"/>
    <property type="evidence" value="ECO:0007669"/>
    <property type="project" value="TreeGrafter"/>
</dbReference>
<comment type="cofactor">
    <cofactor evidence="6">
        <name>Mg(2+)</name>
        <dbReference type="ChEBI" id="CHEBI:18420"/>
    </cofactor>
</comment>
<dbReference type="AlphaFoldDB" id="A0A6V8MGT7"/>
<dbReference type="InterPro" id="IPR005111">
    <property type="entry name" value="MoeA_C_domain_IV"/>
</dbReference>
<dbReference type="Pfam" id="PF12727">
    <property type="entry name" value="PBP_like"/>
    <property type="match status" value="1"/>
</dbReference>
<dbReference type="Pfam" id="PF00994">
    <property type="entry name" value="MoCF_biosynth"/>
    <property type="match status" value="1"/>
</dbReference>
<dbReference type="Gene3D" id="2.40.340.10">
    <property type="entry name" value="MoeA, C-terminal, domain IV"/>
    <property type="match status" value="1"/>
</dbReference>
<dbReference type="Gene3D" id="3.40.190.10">
    <property type="entry name" value="Periplasmic binding protein-like II"/>
    <property type="match status" value="1"/>
</dbReference>
<dbReference type="Pfam" id="PF03454">
    <property type="entry name" value="MoeA_C"/>
    <property type="match status" value="1"/>
</dbReference>
<keyword evidence="6" id="KW-0479">Metal-binding</keyword>
<gene>
    <name evidence="8" type="ORF">GMST_15100</name>
</gene>
<comment type="similarity">
    <text evidence="3 6">Belongs to the MoeA family.</text>
</comment>
<dbReference type="SUPFAM" id="SSF53850">
    <property type="entry name" value="Periplasmic binding protein-like II"/>
    <property type="match status" value="1"/>
</dbReference>
<evidence type="ECO:0000256" key="3">
    <source>
        <dbReference type="ARBA" id="ARBA00010763"/>
    </source>
</evidence>
<proteinExistence type="inferred from homology"/>
<dbReference type="PANTHER" id="PTHR10192">
    <property type="entry name" value="MOLYBDOPTERIN BIOSYNTHESIS PROTEIN"/>
    <property type="match status" value="1"/>
</dbReference>
<dbReference type="RefSeq" id="WP_183354017.1">
    <property type="nucleotide sequence ID" value="NZ_BLXX01000003.1"/>
</dbReference>
<sequence>MSKTKNFYLENIPLDEAWRRFIAALEGCGMWSELPGEAVALEEALGRVTAQPVWAALSSPGYHASAMDGFAVRSSETIGASETAPKRIPVGPNGPASYVDTGDAIPSWADAVIMIEHTQRIDDADGSQSIEIHAAVAPWTAIRPMGEDMVATELVLPANHLLKPVDLGALAGSGHTTVQVRRKPRVAVLPTGTELITVEQAAREGVKPGDIIEYNSLVLSAQVREWGGEPTRYPITIDDYQLIREKVRTAAETHDLVLVNAGSSAGSEDFTSSIVEDLGTLLVHGVAVRPGHPVILGVVANTPVIGIPGYPVSCALTSETFVEPLLSRWRGQQPNQKPRVQASITRKLLSPIGEDEMVRVTAGRVGERVVAAPLSRGAGVITSLVRADGIVRIPRFSEGVEAGQQVSVELYRTPADIERTVVHIGSHDLCLDLLAQHLADSGRRFTSANAGSLGGLLALRRGDAHLAGSHLLDPATGEYNVSYVKQHLPGIPVVLMTLVHREQGLIVAKGNPKGIRTLADLSREDVQFVNRQRGAGTRVLLDYHLEKQGIAAGSIGGYRREEFTHMAVAVAVQSGAADCGLGIASAAQALGLDFIPLEKERYDLVIPRVYFESELVRPLLDLVHGSRLRREVDALSGYDTAGMGKIIELD</sequence>
<dbReference type="GO" id="GO:0046872">
    <property type="term" value="F:metal ion binding"/>
    <property type="evidence" value="ECO:0007669"/>
    <property type="project" value="UniProtKB-UniRule"/>
</dbReference>
<comment type="function">
    <text evidence="1 6">Catalyzes the insertion of molybdate into adenylated molybdopterin with the concomitant release of AMP.</text>
</comment>
<dbReference type="SUPFAM" id="SSF63867">
    <property type="entry name" value="MoeA C-terminal domain-like"/>
    <property type="match status" value="1"/>
</dbReference>
<accession>A0A6V8MGT7</accession>
<dbReference type="UniPathway" id="UPA00344"/>
<keyword evidence="4 6" id="KW-0501">Molybdenum cofactor biosynthesis</keyword>
<comment type="pathway">
    <text evidence="2 6">Cofactor biosynthesis; molybdopterin biosynthesis.</text>
</comment>
<dbReference type="CDD" id="cd00887">
    <property type="entry name" value="MoeA"/>
    <property type="match status" value="1"/>
</dbReference>
<dbReference type="SUPFAM" id="SSF53218">
    <property type="entry name" value="Molybdenum cofactor biosynthesis proteins"/>
    <property type="match status" value="1"/>
</dbReference>
<evidence type="ECO:0000256" key="5">
    <source>
        <dbReference type="ARBA" id="ARBA00047317"/>
    </source>
</evidence>
<dbReference type="InterPro" id="IPR005110">
    <property type="entry name" value="MoeA_linker/N"/>
</dbReference>
<keyword evidence="6" id="KW-0500">Molybdenum</keyword>
<evidence type="ECO:0000256" key="6">
    <source>
        <dbReference type="RuleBase" id="RU365090"/>
    </source>
</evidence>
<dbReference type="NCBIfam" id="NF011068">
    <property type="entry name" value="PRK14498.1"/>
    <property type="match status" value="1"/>
</dbReference>
<dbReference type="Proteomes" id="UP000556026">
    <property type="component" value="Unassembled WGS sequence"/>
</dbReference>
<dbReference type="Gene3D" id="3.90.105.10">
    <property type="entry name" value="Molybdopterin biosynthesis moea protein, domain 2"/>
    <property type="match status" value="1"/>
</dbReference>
<dbReference type="PANTHER" id="PTHR10192:SF16">
    <property type="entry name" value="MOLYBDOPTERIN MOLYBDENUMTRANSFERASE"/>
    <property type="match status" value="1"/>
</dbReference>
<dbReference type="EC" id="2.10.1.1" evidence="6"/>
<evidence type="ECO:0000256" key="2">
    <source>
        <dbReference type="ARBA" id="ARBA00005046"/>
    </source>
</evidence>
<dbReference type="InterPro" id="IPR036425">
    <property type="entry name" value="MoaB/Mog-like_dom_sf"/>
</dbReference>
<evidence type="ECO:0000256" key="4">
    <source>
        <dbReference type="ARBA" id="ARBA00023150"/>
    </source>
</evidence>
<dbReference type="Pfam" id="PF03453">
    <property type="entry name" value="MoeA_N"/>
    <property type="match status" value="1"/>
</dbReference>
<dbReference type="GO" id="GO:0061599">
    <property type="term" value="F:molybdopterin molybdotransferase activity"/>
    <property type="evidence" value="ECO:0007669"/>
    <property type="project" value="UniProtKB-UniRule"/>
</dbReference>
<dbReference type="InterPro" id="IPR038987">
    <property type="entry name" value="MoeA-like"/>
</dbReference>
<protein>
    <recommendedName>
        <fullName evidence="6">Molybdopterin molybdenumtransferase</fullName>
        <ecNumber evidence="6">2.10.1.1</ecNumber>
    </recommendedName>
</protein>
<dbReference type="Gene3D" id="2.170.190.11">
    <property type="entry name" value="Molybdopterin biosynthesis moea protein, domain 3"/>
    <property type="match status" value="1"/>
</dbReference>
<name>A0A6V8MGT7_9BACT</name>
<evidence type="ECO:0000259" key="7">
    <source>
        <dbReference type="SMART" id="SM00852"/>
    </source>
</evidence>
<dbReference type="SMART" id="SM00852">
    <property type="entry name" value="MoCF_biosynth"/>
    <property type="match status" value="1"/>
</dbReference>
<evidence type="ECO:0000256" key="1">
    <source>
        <dbReference type="ARBA" id="ARBA00002901"/>
    </source>
</evidence>
<feature type="domain" description="MoaB/Mog" evidence="7">
    <location>
        <begin position="187"/>
        <end position="328"/>
    </location>
</feature>